<sequence length="57" mass="5791">MDIAALSTVNSQAQVQGNAGILLLKKALDTTEASQQAMLNILVPPSPSLGSAVDVKA</sequence>
<gene>
    <name evidence="1" type="ORF">ALO_05308</name>
</gene>
<dbReference type="Pfam" id="PF14070">
    <property type="entry name" value="YjfB_motility"/>
    <property type="match status" value="1"/>
</dbReference>
<keyword evidence="2" id="KW-1185">Reference proteome</keyword>
<dbReference type="Proteomes" id="UP000003240">
    <property type="component" value="Unassembled WGS sequence"/>
</dbReference>
<protein>
    <recommendedName>
        <fullName evidence="3">Motility protein</fullName>
    </recommendedName>
</protein>
<proteinExistence type="predicted"/>
<evidence type="ECO:0000313" key="1">
    <source>
        <dbReference type="EMBL" id="EGO64993.1"/>
    </source>
</evidence>
<dbReference type="AlphaFoldDB" id="F7NG75"/>
<dbReference type="InterPro" id="IPR025906">
    <property type="entry name" value="YjfB_motility"/>
</dbReference>
<comment type="caution">
    <text evidence="1">The sequence shown here is derived from an EMBL/GenBank/DDBJ whole genome shotgun (WGS) entry which is preliminary data.</text>
</comment>
<dbReference type="EMBL" id="AFGF01000040">
    <property type="protein sequence ID" value="EGO64993.1"/>
    <property type="molecule type" value="Genomic_DNA"/>
</dbReference>
<evidence type="ECO:0008006" key="3">
    <source>
        <dbReference type="Google" id="ProtNLM"/>
    </source>
</evidence>
<evidence type="ECO:0000313" key="2">
    <source>
        <dbReference type="Proteomes" id="UP000003240"/>
    </source>
</evidence>
<accession>F7NG75</accession>
<dbReference type="OrthoDB" id="1924973at2"/>
<reference evidence="1 2" key="1">
    <citation type="journal article" date="2011" name="EMBO J.">
        <title>Structural diversity of bacterial flagellar motors.</title>
        <authorList>
            <person name="Chen S."/>
            <person name="Beeby M."/>
            <person name="Murphy G.E."/>
            <person name="Leadbetter J.R."/>
            <person name="Hendrixson D.R."/>
            <person name="Briegel A."/>
            <person name="Li Z."/>
            <person name="Shi J."/>
            <person name="Tocheva E.I."/>
            <person name="Muller A."/>
            <person name="Dobro M.J."/>
            <person name="Jensen G.J."/>
        </authorList>
    </citation>
    <scope>NUCLEOTIDE SEQUENCE [LARGE SCALE GENOMIC DNA]</scope>
    <source>
        <strain evidence="1 2">DSM 6540</strain>
    </source>
</reference>
<organism evidence="1 2">
    <name type="scientific">Acetonema longum DSM 6540</name>
    <dbReference type="NCBI Taxonomy" id="1009370"/>
    <lineage>
        <taxon>Bacteria</taxon>
        <taxon>Bacillati</taxon>
        <taxon>Bacillota</taxon>
        <taxon>Negativicutes</taxon>
        <taxon>Acetonemataceae</taxon>
        <taxon>Acetonema</taxon>
    </lineage>
</organism>
<dbReference type="RefSeq" id="WP_004093525.1">
    <property type="nucleotide sequence ID" value="NZ_AFGF01000040.1"/>
</dbReference>
<name>F7NG75_9FIRM</name>